<dbReference type="PRINTS" id="PR00471">
    <property type="entry name" value="ACETATEKNASE"/>
</dbReference>
<evidence type="ECO:0000256" key="7">
    <source>
        <dbReference type="ARBA" id="ARBA00022840"/>
    </source>
</evidence>
<keyword evidence="5 9" id="KW-0547">Nucleotide-binding</keyword>
<dbReference type="PANTHER" id="PTHR21060">
    <property type="entry name" value="ACETATE KINASE"/>
    <property type="match status" value="1"/>
</dbReference>
<dbReference type="NCBIfam" id="NF002834">
    <property type="entry name" value="PRK03011.1-5"/>
    <property type="match status" value="1"/>
</dbReference>
<dbReference type="GO" id="GO:0006083">
    <property type="term" value="P:acetate metabolic process"/>
    <property type="evidence" value="ECO:0007669"/>
    <property type="project" value="TreeGrafter"/>
</dbReference>
<dbReference type="NCBIfam" id="TIGR02707">
    <property type="entry name" value="butyr_kinase"/>
    <property type="match status" value="1"/>
</dbReference>
<dbReference type="InterPro" id="IPR000890">
    <property type="entry name" value="Aliphatic_acid_kin_short-chain"/>
</dbReference>
<dbReference type="PANTHER" id="PTHR21060:SF3">
    <property type="entry name" value="BUTYRATE KINASE 2-RELATED"/>
    <property type="match status" value="1"/>
</dbReference>
<dbReference type="PIRSF" id="PIRSF036458">
    <property type="entry name" value="Butyrate_kin"/>
    <property type="match status" value="1"/>
</dbReference>
<dbReference type="Gene3D" id="3.30.420.40">
    <property type="match status" value="2"/>
</dbReference>
<evidence type="ECO:0000313" key="12">
    <source>
        <dbReference type="Proteomes" id="UP000323521"/>
    </source>
</evidence>
<dbReference type="Proteomes" id="UP000323521">
    <property type="component" value="Chromosome"/>
</dbReference>
<dbReference type="RefSeq" id="WP_148137398.1">
    <property type="nucleotide sequence ID" value="NZ_CP017634.1"/>
</dbReference>
<evidence type="ECO:0000256" key="10">
    <source>
        <dbReference type="RuleBase" id="RU003835"/>
    </source>
</evidence>
<proteinExistence type="inferred from homology"/>
<keyword evidence="7 9" id="KW-0067">ATP-binding</keyword>
<evidence type="ECO:0000256" key="3">
    <source>
        <dbReference type="ARBA" id="ARBA00022490"/>
    </source>
</evidence>
<evidence type="ECO:0000256" key="9">
    <source>
        <dbReference type="HAMAP-Rule" id="MF_00542"/>
    </source>
</evidence>
<dbReference type="OrthoDB" id="9771859at2"/>
<evidence type="ECO:0000313" key="11">
    <source>
        <dbReference type="EMBL" id="ATW27999.1"/>
    </source>
</evidence>
<dbReference type="Pfam" id="PF00871">
    <property type="entry name" value="Acetate_kinase"/>
    <property type="match status" value="1"/>
</dbReference>
<evidence type="ECO:0000256" key="2">
    <source>
        <dbReference type="ARBA" id="ARBA00008748"/>
    </source>
</evidence>
<dbReference type="EC" id="2.7.2.7" evidence="9"/>
<comment type="subcellular location">
    <subcellularLocation>
        <location evidence="1 9">Cytoplasm</location>
    </subcellularLocation>
</comment>
<keyword evidence="3 9" id="KW-0963">Cytoplasm</keyword>
<comment type="similarity">
    <text evidence="2 9 10">Belongs to the acetokinase family.</text>
</comment>
<dbReference type="GO" id="GO:0005524">
    <property type="term" value="F:ATP binding"/>
    <property type="evidence" value="ECO:0007669"/>
    <property type="project" value="UniProtKB-KW"/>
</dbReference>
<reference evidence="11 12" key="1">
    <citation type="submission" date="2016-10" db="EMBL/GenBank/DDBJ databases">
        <title>Complete Genome Sequence of Peptococcaceae strain DCMF.</title>
        <authorList>
            <person name="Edwards R.J."/>
            <person name="Holland S.I."/>
            <person name="Deshpande N.P."/>
            <person name="Wong Y.K."/>
            <person name="Ertan H."/>
            <person name="Manefield M."/>
            <person name="Russell T.L."/>
            <person name="Lee M.J."/>
        </authorList>
    </citation>
    <scope>NUCLEOTIDE SEQUENCE [LARGE SCALE GENOMIC DNA]</scope>
    <source>
        <strain evidence="11 12">DCMF</strain>
    </source>
</reference>
<organism evidence="11 12">
    <name type="scientific">Formimonas warabiya</name>
    <dbReference type="NCBI Taxonomy" id="1761012"/>
    <lineage>
        <taxon>Bacteria</taxon>
        <taxon>Bacillati</taxon>
        <taxon>Bacillota</taxon>
        <taxon>Clostridia</taxon>
        <taxon>Eubacteriales</taxon>
        <taxon>Peptococcaceae</taxon>
        <taxon>Candidatus Formimonas</taxon>
    </lineage>
</organism>
<protein>
    <recommendedName>
        <fullName evidence="9">Probable butyrate kinase</fullName>
        <shortName evidence="9">BK</shortName>
        <ecNumber evidence="9">2.7.2.7</ecNumber>
    </recommendedName>
    <alternativeName>
        <fullName evidence="9">Branched-chain carboxylic acid kinase</fullName>
    </alternativeName>
</protein>
<evidence type="ECO:0000256" key="1">
    <source>
        <dbReference type="ARBA" id="ARBA00004496"/>
    </source>
</evidence>
<dbReference type="PROSITE" id="PS01075">
    <property type="entry name" value="ACETATE_KINASE_1"/>
    <property type="match status" value="1"/>
</dbReference>
<dbReference type="InterPro" id="IPR023865">
    <property type="entry name" value="Aliphatic_acid_kinase_CS"/>
</dbReference>
<evidence type="ECO:0000256" key="8">
    <source>
        <dbReference type="ARBA" id="ARBA00048596"/>
    </source>
</evidence>
<dbReference type="InterPro" id="IPR011245">
    <property type="entry name" value="Butyrate_kin"/>
</dbReference>
<sequence>MSEATYSILAINPGSTSTKIALYENGQQIYKGTIEHPKGETDQFKTVADQFEMRKEAIIKALQGRNFDLKTLSAVVGRGGILPPMKSGAYEVNQAMMDRLMHNPLVGHASNLGALIAHEIARPLGIKAYIYDPVTVDEYEDVARISGLPEISRRSECHALNSRAVAREAARKLNKPYDQLNIIVTHLGGGISTSLHKKGRMVDVIPDDEGPFSPERAGRVPCRQLVELCYSGKYERGTMLKRLRGQGGLTAYLGINNAREVEARIKNGDEYARLIYYAMAYQVAKGIGELATVVNGQVDRIVMTGSMAYSEMITGWIKEKVAFIAPVEVIPGEHELEALAAGALRVVKGEETAHEYVEKDE</sequence>
<keyword evidence="6 9" id="KW-0418">Kinase</keyword>
<dbReference type="GO" id="GO:0047761">
    <property type="term" value="F:butyrate kinase activity"/>
    <property type="evidence" value="ECO:0007669"/>
    <property type="project" value="UniProtKB-UniRule"/>
</dbReference>
<keyword evidence="12" id="KW-1185">Reference proteome</keyword>
<dbReference type="CDD" id="cd24011">
    <property type="entry name" value="ASKHA_NBD_BK"/>
    <property type="match status" value="1"/>
</dbReference>
<evidence type="ECO:0000256" key="6">
    <source>
        <dbReference type="ARBA" id="ARBA00022777"/>
    </source>
</evidence>
<gene>
    <name evidence="9" type="primary">buk</name>
    <name evidence="11" type="ORF">DCMF_27495</name>
</gene>
<dbReference type="EMBL" id="CP017634">
    <property type="protein sequence ID" value="ATW27999.1"/>
    <property type="molecule type" value="Genomic_DNA"/>
</dbReference>
<name>A0A3G1L033_FORW1</name>
<keyword evidence="4 9" id="KW-0808">Transferase</keyword>
<evidence type="ECO:0000256" key="4">
    <source>
        <dbReference type="ARBA" id="ARBA00022679"/>
    </source>
</evidence>
<comment type="catalytic activity">
    <reaction evidence="8 9">
        <text>butanoate + ATP = butanoyl phosphate + ADP</text>
        <dbReference type="Rhea" id="RHEA:13585"/>
        <dbReference type="ChEBI" id="CHEBI:17968"/>
        <dbReference type="ChEBI" id="CHEBI:30616"/>
        <dbReference type="ChEBI" id="CHEBI:58079"/>
        <dbReference type="ChEBI" id="CHEBI:456216"/>
        <dbReference type="EC" id="2.7.2.7"/>
    </reaction>
</comment>
<evidence type="ECO:0000256" key="5">
    <source>
        <dbReference type="ARBA" id="ARBA00022741"/>
    </source>
</evidence>
<dbReference type="GO" id="GO:0005737">
    <property type="term" value="C:cytoplasm"/>
    <property type="evidence" value="ECO:0007669"/>
    <property type="project" value="UniProtKB-SubCell"/>
</dbReference>
<dbReference type="SUPFAM" id="SSF53067">
    <property type="entry name" value="Actin-like ATPase domain"/>
    <property type="match status" value="2"/>
</dbReference>
<dbReference type="InterPro" id="IPR043129">
    <property type="entry name" value="ATPase_NBD"/>
</dbReference>
<dbReference type="KEGG" id="fwa:DCMF_27495"/>
<dbReference type="AlphaFoldDB" id="A0A3G1L033"/>
<accession>A0A3G1L033</accession>
<dbReference type="GO" id="GO:0008776">
    <property type="term" value="F:acetate kinase activity"/>
    <property type="evidence" value="ECO:0007669"/>
    <property type="project" value="TreeGrafter"/>
</dbReference>
<dbReference type="HAMAP" id="MF_00542">
    <property type="entry name" value="Butyrate_kinase"/>
    <property type="match status" value="1"/>
</dbReference>